<dbReference type="SUPFAM" id="SSF56112">
    <property type="entry name" value="Protein kinase-like (PK-like)"/>
    <property type="match status" value="1"/>
</dbReference>
<feature type="domain" description="Protein kinase" evidence="2">
    <location>
        <begin position="75"/>
        <end position="284"/>
    </location>
</feature>
<dbReference type="GO" id="GO:0004672">
    <property type="term" value="F:protein kinase activity"/>
    <property type="evidence" value="ECO:0007669"/>
    <property type="project" value="InterPro"/>
</dbReference>
<sequence length="284" mass="31903">MLFIRHTQPSNMPTSSERSWYETGDGETCNISPLQVVNTLKKMGAPSHIIASVKTRSDMCRNITKALDLNCLKNWKFRAFLGSGAHGSTFSIVNKSGMVRAAKIVSVDPFREVRAQRKMASIGVAPKVYDTCKLAKGVWVLTMDRVNGSVQDLVGGHKSLGKKKLRNLFQEIVKTVEAMEKANVSHGDLSLDNMGYIVRPDGSYGVMLIDFGWSGEHIPMFDMTSLAQALLFTKNEHNREYLYDKTHAYIRAKYNFTLPESAHGFDMLFRDYQQKFVTKSLSST</sequence>
<feature type="binding site" evidence="1">
    <location>
        <position position="103"/>
    </location>
    <ligand>
        <name>ATP</name>
        <dbReference type="ChEBI" id="CHEBI:30616"/>
    </ligand>
</feature>
<dbReference type="PROSITE" id="PS50011">
    <property type="entry name" value="PROTEIN_KINASE_DOM"/>
    <property type="match status" value="1"/>
</dbReference>
<reference evidence="3 4" key="1">
    <citation type="journal article" date="1995" name="Virology">
        <title>Coat protein of the Ectocarpus siliculosus virus.</title>
        <authorList>
            <person name="Klein M."/>
            <person name="Lanka S.T."/>
            <person name="Knippers R."/>
            <person name="Muller D.G."/>
        </authorList>
    </citation>
    <scope>NUCLEOTIDE SEQUENCE [LARGE SCALE GENOMIC DNA]</scope>
    <source>
        <strain evidence="4">Isolate New Zealand/Kaikoura/1988</strain>
    </source>
</reference>
<evidence type="ECO:0000259" key="2">
    <source>
        <dbReference type="PROSITE" id="PS50011"/>
    </source>
</evidence>
<dbReference type="InterPro" id="IPR000719">
    <property type="entry name" value="Prot_kinase_dom"/>
</dbReference>
<dbReference type="PROSITE" id="PS00107">
    <property type="entry name" value="PROTEIN_KINASE_ATP"/>
    <property type="match status" value="1"/>
</dbReference>
<proteinExistence type="predicted"/>
<evidence type="ECO:0000313" key="3">
    <source>
        <dbReference type="EMBL" id="AAK14522.1"/>
    </source>
</evidence>
<reference evidence="3 4" key="2">
    <citation type="journal article" date="1998" name="Adv. Virus Res.">
        <title>Viruses in marine brown algae.</title>
        <authorList>
            <person name="Muller D.G."/>
            <person name="Kapp M."/>
            <person name="Knippers R."/>
        </authorList>
    </citation>
    <scope>NUCLEOTIDE SEQUENCE [LARGE SCALE GENOMIC DNA]</scope>
    <source>
        <strain evidence="4">Isolate New Zealand/Kaikoura/1988</strain>
    </source>
</reference>
<dbReference type="Gene3D" id="1.10.510.10">
    <property type="entry name" value="Transferase(Phosphotransferase) domain 1"/>
    <property type="match status" value="1"/>
</dbReference>
<keyword evidence="4" id="KW-1185">Reference proteome</keyword>
<keyword evidence="1" id="KW-0547">Nucleotide-binding</keyword>
<evidence type="ECO:0000256" key="1">
    <source>
        <dbReference type="PROSITE-ProRule" id="PRU10141"/>
    </source>
</evidence>
<dbReference type="Pfam" id="PF00069">
    <property type="entry name" value="Pkinase"/>
    <property type="match status" value="1"/>
</dbReference>
<accession>Q8QNH4</accession>
<dbReference type="KEGG" id="vg:920614"/>
<dbReference type="GO" id="GO:0005524">
    <property type="term" value="F:ATP binding"/>
    <property type="evidence" value="ECO:0007669"/>
    <property type="project" value="UniProtKB-UniRule"/>
</dbReference>
<dbReference type="Proteomes" id="UP000000864">
    <property type="component" value="Segment"/>
</dbReference>
<dbReference type="SMART" id="SM00220">
    <property type="entry name" value="S_TKc"/>
    <property type="match status" value="1"/>
</dbReference>
<reference evidence="3 4" key="3">
    <citation type="journal article" date="2000" name="Virology">
        <title>Characterization and immunolocalization of major structural proteins in the brown algal virus EsV-1.</title>
        <authorList>
            <person name="Delaroque N."/>
            <person name="Wolf S."/>
            <person name="Muller D.G."/>
            <person name="Knippers R."/>
        </authorList>
    </citation>
    <scope>NUCLEOTIDE SEQUENCE [LARGE SCALE GENOMIC DNA]</scope>
    <source>
        <strain evidence="4">Isolate New Zealand/Kaikoura/1988</strain>
    </source>
</reference>
<organism evidence="3 4">
    <name type="scientific">Ectocarpus siliculosus virus 1 (isolate New Zealand/Kaikoura/1988)</name>
    <name type="common">EsV-1</name>
    <dbReference type="NCBI Taxonomy" id="654926"/>
    <lineage>
        <taxon>Viruses</taxon>
        <taxon>Varidnaviria</taxon>
        <taxon>Bamfordvirae</taxon>
        <taxon>Nucleocytoviricota</taxon>
        <taxon>Megaviricetes</taxon>
        <taxon>Algavirales</taxon>
        <taxon>Phycodnaviridae</taxon>
        <taxon>Phaeovirus</taxon>
        <taxon>Phaeovirus unasiliculosus</taxon>
        <taxon>Ectocarpus siliculosus virus 1</taxon>
    </lineage>
</organism>
<name>Q8QNH4_ESV1K</name>
<evidence type="ECO:0000313" key="4">
    <source>
        <dbReference type="Proteomes" id="UP000000864"/>
    </source>
</evidence>
<gene>
    <name evidence="3" type="primary">ORF 104</name>
</gene>
<reference evidence="3 4" key="4">
    <citation type="journal article" date="2000" name="Virology">
        <title>The brown algal virus EsV-1 particle contains a putative hybrid histidine kinase.</title>
        <authorList>
            <person name="Delaroque N."/>
            <person name="Wolf S."/>
            <person name="Muller D.G."/>
            <person name="Knippers R."/>
        </authorList>
    </citation>
    <scope>NUCLEOTIDE SEQUENCE [LARGE SCALE GENOMIC DNA]</scope>
    <source>
        <strain evidence="4">Isolate New Zealand/Kaikoura/1988</strain>
    </source>
</reference>
<dbReference type="InterPro" id="IPR011009">
    <property type="entry name" value="Kinase-like_dom_sf"/>
</dbReference>
<keyword evidence="1" id="KW-0067">ATP-binding</keyword>
<dbReference type="EMBL" id="AF204951">
    <property type="protein sequence ID" value="AAK14522.1"/>
    <property type="molecule type" value="Genomic_DNA"/>
</dbReference>
<organismHost>
    <name type="scientific">Ectocarpus siliculosus</name>
    <name type="common">Brown alga</name>
    <name type="synonym">Conferva siliculosa</name>
    <dbReference type="NCBI Taxonomy" id="2880"/>
</organismHost>
<dbReference type="InterPro" id="IPR017441">
    <property type="entry name" value="Protein_kinase_ATP_BS"/>
</dbReference>
<protein>
    <submittedName>
        <fullName evidence="3">EsV-1-104</fullName>
    </submittedName>
</protein>